<reference evidence="2 3" key="1">
    <citation type="journal article" date="2021" name="Elife">
        <title>Chloroplast acquisition without the gene transfer in kleptoplastic sea slugs, Plakobranchus ocellatus.</title>
        <authorList>
            <person name="Maeda T."/>
            <person name="Takahashi S."/>
            <person name="Yoshida T."/>
            <person name="Shimamura S."/>
            <person name="Takaki Y."/>
            <person name="Nagai Y."/>
            <person name="Toyoda A."/>
            <person name="Suzuki Y."/>
            <person name="Arimoto A."/>
            <person name="Ishii H."/>
            <person name="Satoh N."/>
            <person name="Nishiyama T."/>
            <person name="Hasebe M."/>
            <person name="Maruyama T."/>
            <person name="Minagawa J."/>
            <person name="Obokata J."/>
            <person name="Shigenobu S."/>
        </authorList>
    </citation>
    <scope>NUCLEOTIDE SEQUENCE [LARGE SCALE GENOMIC DNA]</scope>
</reference>
<protein>
    <submittedName>
        <fullName evidence="2">Uncharacterized protein</fullName>
    </submittedName>
</protein>
<evidence type="ECO:0000313" key="3">
    <source>
        <dbReference type="Proteomes" id="UP000762676"/>
    </source>
</evidence>
<feature type="compositionally biased region" description="Acidic residues" evidence="1">
    <location>
        <begin position="18"/>
        <end position="34"/>
    </location>
</feature>
<organism evidence="2 3">
    <name type="scientific">Elysia marginata</name>
    <dbReference type="NCBI Taxonomy" id="1093978"/>
    <lineage>
        <taxon>Eukaryota</taxon>
        <taxon>Metazoa</taxon>
        <taxon>Spiralia</taxon>
        <taxon>Lophotrochozoa</taxon>
        <taxon>Mollusca</taxon>
        <taxon>Gastropoda</taxon>
        <taxon>Heterobranchia</taxon>
        <taxon>Euthyneura</taxon>
        <taxon>Panpulmonata</taxon>
        <taxon>Sacoglossa</taxon>
        <taxon>Placobranchoidea</taxon>
        <taxon>Plakobranchidae</taxon>
        <taxon>Elysia</taxon>
    </lineage>
</organism>
<evidence type="ECO:0000313" key="2">
    <source>
        <dbReference type="EMBL" id="GFS22364.1"/>
    </source>
</evidence>
<dbReference type="Proteomes" id="UP000762676">
    <property type="component" value="Unassembled WGS sequence"/>
</dbReference>
<sequence>MNLIISNIVIKVIIIVDDDDDDNDDDGDDDDDDNGREYSKAGVLHECSCAVEVPQASPQFLVQGFATFLTPIRAS</sequence>
<accession>A0AAV4JHW7</accession>
<keyword evidence="3" id="KW-1185">Reference proteome</keyword>
<dbReference type="AlphaFoldDB" id="A0AAV4JHW7"/>
<evidence type="ECO:0000256" key="1">
    <source>
        <dbReference type="SAM" id="MobiDB-lite"/>
    </source>
</evidence>
<comment type="caution">
    <text evidence="2">The sequence shown here is derived from an EMBL/GenBank/DDBJ whole genome shotgun (WGS) entry which is preliminary data.</text>
</comment>
<proteinExistence type="predicted"/>
<feature type="region of interest" description="Disordered" evidence="1">
    <location>
        <begin position="18"/>
        <end position="38"/>
    </location>
</feature>
<name>A0AAV4JHW7_9GAST</name>
<dbReference type="EMBL" id="BMAT01010212">
    <property type="protein sequence ID" value="GFS22364.1"/>
    <property type="molecule type" value="Genomic_DNA"/>
</dbReference>
<gene>
    <name evidence="2" type="ORF">ElyMa_005106600</name>
</gene>